<dbReference type="EMBL" id="BAUL01000171">
    <property type="protein sequence ID" value="GAD96650.1"/>
    <property type="molecule type" value="Genomic_DNA"/>
</dbReference>
<feature type="region of interest" description="Disordered" evidence="1">
    <location>
        <begin position="254"/>
        <end position="274"/>
    </location>
</feature>
<feature type="compositionally biased region" description="Basic and acidic residues" evidence="1">
    <location>
        <begin position="265"/>
        <end position="274"/>
    </location>
</feature>
<feature type="region of interest" description="Disordered" evidence="1">
    <location>
        <begin position="97"/>
        <end position="119"/>
    </location>
</feature>
<keyword evidence="3" id="KW-1185">Reference proteome</keyword>
<comment type="caution">
    <text evidence="2">The sequence shown here is derived from an EMBL/GenBank/DDBJ whole genome shotgun (WGS) entry which is preliminary data.</text>
</comment>
<evidence type="ECO:0008006" key="4">
    <source>
        <dbReference type="Google" id="ProtNLM"/>
    </source>
</evidence>
<evidence type="ECO:0000256" key="1">
    <source>
        <dbReference type="SAM" id="MobiDB-lite"/>
    </source>
</evidence>
<dbReference type="Gene3D" id="1.20.5.170">
    <property type="match status" value="1"/>
</dbReference>
<sequence length="429" mass="47938">MRKKSNPEEYKKHRREKGRIAQRAFRQRQIDTINTLEEEVSLLRDSVRKICQAAVNQPSLTGGDNSLPLSSLPLQTSQRMVESELLKAIRHAGQVAGIDEEESSSMTDEHDSGSSQNYLSEPISDTVEIQAPTDDLALGTEGWLLPSASSSSADNIPLQPEELEYLVDPIHNDISTALPQESRYSSSLDTGLAPYKFDPLVPPYSFLSEPKHLKPKVYPFHILPYMDRDADTFAGRIFWKSLSLAFQYGTASLVSPPTTPPKSNHHTEKGMPKDEDERFAHASEMISRSSAHIGKETMLRRIGARLEYLRTGSLDPDSPLWDMNTSMQLRILVEEDAQRRGEKMSDWLRIPDIVDYISSRCGVSSFAQLDVLGTASADESGRGASPRGGLVTKLIEDIAWNGTCFGDGPRYRAREVKEVIDSWVNTLTW</sequence>
<evidence type="ECO:0000313" key="2">
    <source>
        <dbReference type="EMBL" id="GAD96650.1"/>
    </source>
</evidence>
<dbReference type="InParanoid" id="V5I1N8"/>
<gene>
    <name evidence="2" type="ORF">PVAR5_5312</name>
</gene>
<dbReference type="HOGENOM" id="CLU_043982_0_0_1"/>
<dbReference type="AlphaFoldDB" id="V5I1N8"/>
<evidence type="ECO:0000313" key="3">
    <source>
        <dbReference type="Proteomes" id="UP000018001"/>
    </source>
</evidence>
<protein>
    <recommendedName>
        <fullName evidence="4">BZIP domain-containing protein</fullName>
    </recommendedName>
</protein>
<dbReference type="eggNOG" id="ENOG502SWBD">
    <property type="taxonomic scope" value="Eukaryota"/>
</dbReference>
<organism evidence="2 3">
    <name type="scientific">Byssochlamys spectabilis (strain No. 5 / NBRC 109023)</name>
    <name type="common">Paecilomyces variotii</name>
    <dbReference type="NCBI Taxonomy" id="1356009"/>
    <lineage>
        <taxon>Eukaryota</taxon>
        <taxon>Fungi</taxon>
        <taxon>Dikarya</taxon>
        <taxon>Ascomycota</taxon>
        <taxon>Pezizomycotina</taxon>
        <taxon>Eurotiomycetes</taxon>
        <taxon>Eurotiomycetidae</taxon>
        <taxon>Eurotiales</taxon>
        <taxon>Thermoascaceae</taxon>
        <taxon>Paecilomyces</taxon>
    </lineage>
</organism>
<accession>V5I1N8</accession>
<name>V5I1N8_BYSSN</name>
<dbReference type="CDD" id="cd14688">
    <property type="entry name" value="bZIP_YAP"/>
    <property type="match status" value="1"/>
</dbReference>
<dbReference type="Proteomes" id="UP000018001">
    <property type="component" value="Unassembled WGS sequence"/>
</dbReference>
<dbReference type="OrthoDB" id="4737775at2759"/>
<reference evidence="3" key="1">
    <citation type="journal article" date="2014" name="Genome Announc.">
        <title>Draft genome sequence of the formaldehyde-resistant fungus Byssochlamys spectabilis No. 5 (anamorph Paecilomyces variotii No. 5) (NBRC109023).</title>
        <authorList>
            <person name="Oka T."/>
            <person name="Ekino K."/>
            <person name="Fukuda K."/>
            <person name="Nomura Y."/>
        </authorList>
    </citation>
    <scope>NUCLEOTIDE SEQUENCE [LARGE SCALE GENOMIC DNA]</scope>
    <source>
        <strain evidence="3">No. 5 / NBRC 109023</strain>
    </source>
</reference>
<dbReference type="GO" id="GO:0003700">
    <property type="term" value="F:DNA-binding transcription factor activity"/>
    <property type="evidence" value="ECO:0007669"/>
    <property type="project" value="InterPro"/>
</dbReference>
<dbReference type="SUPFAM" id="SSF57959">
    <property type="entry name" value="Leucine zipper domain"/>
    <property type="match status" value="1"/>
</dbReference>
<dbReference type="InterPro" id="IPR046347">
    <property type="entry name" value="bZIP_sf"/>
</dbReference>
<proteinExistence type="predicted"/>